<dbReference type="CDD" id="cd15310">
    <property type="entry name" value="7tmA_D3_dopamine_R"/>
    <property type="match status" value="1"/>
</dbReference>
<dbReference type="PROSITE" id="PS50206">
    <property type="entry name" value="RHODANESE_3"/>
    <property type="match status" value="1"/>
</dbReference>
<comment type="similarity">
    <text evidence="17">Belongs to the G-protein coupled receptor 1 family.</text>
</comment>
<keyword evidence="6 17" id="KW-0297">G-protein coupled receptor</keyword>
<evidence type="ECO:0000256" key="3">
    <source>
        <dbReference type="ARBA" id="ARBA00022475"/>
    </source>
</evidence>
<keyword evidence="23" id="KW-1185">Reference proteome</keyword>
<evidence type="ECO:0000256" key="18">
    <source>
        <dbReference type="SAM" id="Phobius"/>
    </source>
</evidence>
<dbReference type="GO" id="GO:0060158">
    <property type="term" value="P:phospholipase C-activating dopamine receptor signaling pathway"/>
    <property type="evidence" value="ECO:0007669"/>
    <property type="project" value="TreeGrafter"/>
</dbReference>
<keyword evidence="5 18" id="KW-1133">Transmembrane helix</keyword>
<evidence type="ECO:0000256" key="8">
    <source>
        <dbReference type="ARBA" id="ARBA00023139"/>
    </source>
</evidence>
<feature type="signal peptide" evidence="19">
    <location>
        <begin position="1"/>
        <end position="22"/>
    </location>
</feature>
<dbReference type="Proteomes" id="UP000298787">
    <property type="component" value="Chromosome 19"/>
</dbReference>
<dbReference type="GO" id="GO:0045744">
    <property type="term" value="P:negative regulation of G protein-coupled receptor signaling pathway"/>
    <property type="evidence" value="ECO:0007669"/>
    <property type="project" value="UniProtKB-ARBA"/>
</dbReference>
<dbReference type="PRINTS" id="PR00237">
    <property type="entry name" value="GPCRRHODOPSN"/>
</dbReference>
<dbReference type="Pfam" id="PF00581">
    <property type="entry name" value="Rhodanese"/>
    <property type="match status" value="1"/>
</dbReference>
<feature type="transmembrane region" description="Helical" evidence="18">
    <location>
        <begin position="599"/>
        <end position="622"/>
    </location>
</feature>
<feature type="transmembrane region" description="Helical" evidence="18">
    <location>
        <begin position="301"/>
        <end position="323"/>
    </location>
</feature>
<dbReference type="Pfam" id="PF00001">
    <property type="entry name" value="7tm_1"/>
    <property type="match status" value="1"/>
</dbReference>
<evidence type="ECO:0000259" key="21">
    <source>
        <dbReference type="PROSITE" id="PS50262"/>
    </source>
</evidence>
<evidence type="ECO:0000256" key="6">
    <source>
        <dbReference type="ARBA" id="ARBA00023040"/>
    </source>
</evidence>
<evidence type="ECO:0000256" key="4">
    <source>
        <dbReference type="ARBA" id="ARBA00022692"/>
    </source>
</evidence>
<sequence>MRSIGSSLLFTMLSCLLSRSLCQVVTEVNRRSYPTFGPAFRAFTTSSPQRGEASDNGSVVTYSQLKSMLSNHDVQLFDVRNPDEYQAGRISSAVNIPLGNLEESLKLSPEHFQQKFNVTPPGKDDDNIVFHCRSGNRSAKALDIARHLGFNRNLVSARHWTIFDPNLCGSVIMKPDKVCQTSHLPCHRDASMAMFSSAEQLWNESDSLGWDERNESSEASGQDERNYYAMLYSLLILAIVFGNVLVCLAVLRERSLQTTTNYLVVSLAVADLLVASLVMPWAVYLEVVGGAWLFSRLYCNIFVTLDVMMCTASILNLCAISIDRYTAVVMPVLYNTTHRSRKRVFVMIATVWVLAFAVSCPLLFGFNTTDDPMVCSISNPDFVIYSSVVSFYLPFIVTLLVYIRIYVFLRMRRKRITFGQASGKETCLQEETPKAKQDLSPIRIKVQSVEPSGPSKPSLLSGCLWRKRPKTGPVENSVLPPVDTHNCCSISHASCGRTELDLEQDRGDGEAEGNNQHEQLPVRMSCEVKDLSNGRTHTSLRPVPHSHINNSRFRSMHAREKKATQMLAIVLGVFLICWLPFFVTHILNTHCRTCYVPPGLYSAFTWLGYVNSALNPIIYTTFNIEFRRAFIKILSC</sequence>
<evidence type="ECO:0000256" key="2">
    <source>
        <dbReference type="ARBA" id="ARBA00016167"/>
    </source>
</evidence>
<accession>A0A4U5VHV7</accession>
<feature type="transmembrane region" description="Helical" evidence="18">
    <location>
        <begin position="262"/>
        <end position="281"/>
    </location>
</feature>
<name>A0A4U5VHV7_COLLU</name>
<dbReference type="SUPFAM" id="SSF52821">
    <property type="entry name" value="Rhodanese/Cell cycle control phosphatase"/>
    <property type="match status" value="1"/>
</dbReference>
<dbReference type="GO" id="GO:0005886">
    <property type="term" value="C:plasma membrane"/>
    <property type="evidence" value="ECO:0007669"/>
    <property type="project" value="UniProtKB-SubCell"/>
</dbReference>
<dbReference type="STRING" id="240159.A0A4U5VHV7"/>
<dbReference type="PROSITE" id="PS50262">
    <property type="entry name" value="G_PROTEIN_RECEP_F1_2"/>
    <property type="match status" value="1"/>
</dbReference>
<dbReference type="PANTHER" id="PTHR24248:SF154">
    <property type="entry name" value="D(3) DOPAMINE RECEPTOR"/>
    <property type="match status" value="1"/>
</dbReference>
<dbReference type="PROSITE" id="PS00237">
    <property type="entry name" value="G_PROTEIN_RECEP_F1_1"/>
    <property type="match status" value="1"/>
</dbReference>
<comment type="subcellular location">
    <subcellularLocation>
        <location evidence="1">Cell membrane</location>
        <topology evidence="1">Multi-pass membrane protein</topology>
    </subcellularLocation>
</comment>
<evidence type="ECO:0000256" key="9">
    <source>
        <dbReference type="ARBA" id="ARBA00023157"/>
    </source>
</evidence>
<evidence type="ECO:0000256" key="11">
    <source>
        <dbReference type="ARBA" id="ARBA00023180"/>
    </source>
</evidence>
<comment type="function">
    <text evidence="14">Dopamine receptor whose activity is mediated by G proteins which inhibit adenylyl cyclase. Promotes cell proliferation.</text>
</comment>
<dbReference type="InterPro" id="IPR001763">
    <property type="entry name" value="Rhodanese-like_dom"/>
</dbReference>
<dbReference type="GO" id="GO:0014059">
    <property type="term" value="P:regulation of dopamine secretion"/>
    <property type="evidence" value="ECO:0007669"/>
    <property type="project" value="TreeGrafter"/>
</dbReference>
<reference evidence="22 23" key="1">
    <citation type="submission" date="2019-01" db="EMBL/GenBank/DDBJ databases">
        <title>Genome Assembly of Collichthys lucidus.</title>
        <authorList>
            <person name="Cai M."/>
            <person name="Xiao S."/>
        </authorList>
    </citation>
    <scope>NUCLEOTIDE SEQUENCE [LARGE SCALE GENOMIC DNA]</scope>
    <source>
        <strain evidence="22">JT15FE1705JMU</strain>
        <tissue evidence="22">Muscle</tissue>
    </source>
</reference>
<evidence type="ECO:0000256" key="15">
    <source>
        <dbReference type="ARBA" id="ARBA00029573"/>
    </source>
</evidence>
<keyword evidence="11" id="KW-0325">Glycoprotein</keyword>
<evidence type="ECO:0000256" key="5">
    <source>
        <dbReference type="ARBA" id="ARBA00022989"/>
    </source>
</evidence>
<dbReference type="SMART" id="SM01381">
    <property type="entry name" value="7TM_GPCR_Srsx"/>
    <property type="match status" value="1"/>
</dbReference>
<comment type="subunit">
    <text evidence="16">Interacts with CLIC6. Interacts with GRK4. Interacts with PALM. Interacts with FLNA (via filamin repeat 21); increases PKA-mediated phosphorylation of FLNA.</text>
</comment>
<dbReference type="GO" id="GO:0051481">
    <property type="term" value="P:negative regulation of cytosolic calcium ion concentration"/>
    <property type="evidence" value="ECO:0007669"/>
    <property type="project" value="TreeGrafter"/>
</dbReference>
<keyword evidence="3" id="KW-1003">Cell membrane</keyword>
<evidence type="ECO:0000256" key="7">
    <source>
        <dbReference type="ARBA" id="ARBA00023136"/>
    </source>
</evidence>
<dbReference type="Gene3D" id="3.40.250.10">
    <property type="entry name" value="Rhodanese-like domain"/>
    <property type="match status" value="1"/>
</dbReference>
<dbReference type="Gene3D" id="1.20.1070.10">
    <property type="entry name" value="Rhodopsin 7-helix transmembrane proteins"/>
    <property type="match status" value="1"/>
</dbReference>
<dbReference type="GO" id="GO:0001591">
    <property type="term" value="F:dopamine neurotransmitter receptor activity, coupled via Gi/Go"/>
    <property type="evidence" value="ECO:0007669"/>
    <property type="project" value="UniProtKB-ARBA"/>
</dbReference>
<gene>
    <name evidence="22" type="ORF">D9C73_021850</name>
</gene>
<keyword evidence="19" id="KW-0732">Signal</keyword>
<feature type="transmembrane region" description="Helical" evidence="18">
    <location>
        <begin position="227"/>
        <end position="250"/>
    </location>
</feature>
<keyword evidence="12 17" id="KW-0807">Transducer</keyword>
<dbReference type="InterPro" id="IPR036873">
    <property type="entry name" value="Rhodanese-like_dom_sf"/>
</dbReference>
<dbReference type="GO" id="GO:0043266">
    <property type="term" value="P:regulation of potassium ion transport"/>
    <property type="evidence" value="ECO:0007669"/>
    <property type="project" value="TreeGrafter"/>
</dbReference>
<dbReference type="FunFam" id="1.20.1070.10:FF:000287">
    <property type="entry name" value="Dopamine receptor D3"/>
    <property type="match status" value="1"/>
</dbReference>
<evidence type="ECO:0000256" key="12">
    <source>
        <dbReference type="ARBA" id="ARBA00023224"/>
    </source>
</evidence>
<feature type="transmembrane region" description="Helical" evidence="18">
    <location>
        <begin position="344"/>
        <end position="364"/>
    </location>
</feature>
<proteinExistence type="inferred from homology"/>
<evidence type="ECO:0000256" key="16">
    <source>
        <dbReference type="ARBA" id="ARBA00046686"/>
    </source>
</evidence>
<dbReference type="PROSITE" id="PS51257">
    <property type="entry name" value="PROKAR_LIPOPROTEIN"/>
    <property type="match status" value="1"/>
</dbReference>
<dbReference type="AlphaFoldDB" id="A0A4U5VHV7"/>
<feature type="transmembrane region" description="Helical" evidence="18">
    <location>
        <begin position="566"/>
        <end position="587"/>
    </location>
</feature>
<dbReference type="SMART" id="SM00450">
    <property type="entry name" value="RHOD"/>
    <property type="match status" value="1"/>
</dbReference>
<protein>
    <recommendedName>
        <fullName evidence="2">D(3) dopamine receptor</fullName>
    </recommendedName>
    <alternativeName>
        <fullName evidence="15">Dopamine D3 receptor</fullName>
    </alternativeName>
</protein>
<keyword evidence="4 17" id="KW-0812">Transmembrane</keyword>
<feature type="domain" description="Rhodanese" evidence="20">
    <location>
        <begin position="70"/>
        <end position="169"/>
    </location>
</feature>
<dbReference type="InterPro" id="IPR000929">
    <property type="entry name" value="Dopamine_rcpt"/>
</dbReference>
<dbReference type="GO" id="GO:0051967">
    <property type="term" value="P:negative regulation of synaptic transmission, glutamatergic"/>
    <property type="evidence" value="ECO:0007669"/>
    <property type="project" value="TreeGrafter"/>
</dbReference>
<dbReference type="EMBL" id="CM014096">
    <property type="protein sequence ID" value="TKS87726.1"/>
    <property type="molecule type" value="Genomic_DNA"/>
</dbReference>
<evidence type="ECO:0000256" key="17">
    <source>
        <dbReference type="RuleBase" id="RU000688"/>
    </source>
</evidence>
<dbReference type="PRINTS" id="PR00242">
    <property type="entry name" value="DOPAMINER"/>
</dbReference>
<keyword evidence="13" id="KW-0449">Lipoprotein</keyword>
<keyword evidence="9" id="KW-1015">Disulfide bond</keyword>
<dbReference type="PANTHER" id="PTHR24248">
    <property type="entry name" value="ADRENERGIC RECEPTOR-RELATED G-PROTEIN COUPLED RECEPTOR"/>
    <property type="match status" value="1"/>
</dbReference>
<keyword evidence="8" id="KW-0564">Palmitate</keyword>
<organism evidence="22 23">
    <name type="scientific">Collichthys lucidus</name>
    <name type="common">Big head croaker</name>
    <name type="synonym">Sciaena lucida</name>
    <dbReference type="NCBI Taxonomy" id="240159"/>
    <lineage>
        <taxon>Eukaryota</taxon>
        <taxon>Metazoa</taxon>
        <taxon>Chordata</taxon>
        <taxon>Craniata</taxon>
        <taxon>Vertebrata</taxon>
        <taxon>Euteleostomi</taxon>
        <taxon>Actinopterygii</taxon>
        <taxon>Neopterygii</taxon>
        <taxon>Teleostei</taxon>
        <taxon>Neoteleostei</taxon>
        <taxon>Acanthomorphata</taxon>
        <taxon>Eupercaria</taxon>
        <taxon>Sciaenidae</taxon>
        <taxon>Collichthys</taxon>
    </lineage>
</organism>
<keyword evidence="7 18" id="KW-0472">Membrane</keyword>
<dbReference type="GO" id="GO:0071875">
    <property type="term" value="P:adrenergic receptor signaling pathway"/>
    <property type="evidence" value="ECO:0007669"/>
    <property type="project" value="UniProtKB-ARBA"/>
</dbReference>
<dbReference type="GO" id="GO:0048148">
    <property type="term" value="P:behavioral response to cocaine"/>
    <property type="evidence" value="ECO:0007669"/>
    <property type="project" value="UniProtKB-ARBA"/>
</dbReference>
<dbReference type="GO" id="GO:0045202">
    <property type="term" value="C:synapse"/>
    <property type="evidence" value="ECO:0007669"/>
    <property type="project" value="GOC"/>
</dbReference>
<evidence type="ECO:0000259" key="20">
    <source>
        <dbReference type="PROSITE" id="PS50206"/>
    </source>
</evidence>
<evidence type="ECO:0000256" key="10">
    <source>
        <dbReference type="ARBA" id="ARBA00023170"/>
    </source>
</evidence>
<evidence type="ECO:0000256" key="1">
    <source>
        <dbReference type="ARBA" id="ARBA00004651"/>
    </source>
</evidence>
<dbReference type="GO" id="GO:0007195">
    <property type="term" value="P:adenylate cyclase-inhibiting dopamine receptor signaling pathway"/>
    <property type="evidence" value="ECO:0007669"/>
    <property type="project" value="TreeGrafter"/>
</dbReference>
<feature type="transmembrane region" description="Helical" evidence="18">
    <location>
        <begin position="384"/>
        <end position="407"/>
    </location>
</feature>
<evidence type="ECO:0000256" key="13">
    <source>
        <dbReference type="ARBA" id="ARBA00023288"/>
    </source>
</evidence>
<feature type="chain" id="PRO_5020622747" description="D(3) dopamine receptor" evidence="19">
    <location>
        <begin position="23"/>
        <end position="636"/>
    </location>
</feature>
<evidence type="ECO:0000313" key="23">
    <source>
        <dbReference type="Proteomes" id="UP000298787"/>
    </source>
</evidence>
<dbReference type="GO" id="GO:0004930">
    <property type="term" value="F:G protein-coupled receptor activity"/>
    <property type="evidence" value="ECO:0007669"/>
    <property type="project" value="UniProtKB-KW"/>
</dbReference>
<feature type="domain" description="G-protein coupled receptors family 1 profile" evidence="21">
    <location>
        <begin position="242"/>
        <end position="619"/>
    </location>
</feature>
<keyword evidence="10 17" id="KW-0675">Receptor</keyword>
<dbReference type="InterPro" id="IPR017452">
    <property type="entry name" value="GPCR_Rhodpsn_7TM"/>
</dbReference>
<evidence type="ECO:0000313" key="22">
    <source>
        <dbReference type="EMBL" id="TKS87726.1"/>
    </source>
</evidence>
<dbReference type="InterPro" id="IPR000276">
    <property type="entry name" value="GPCR_Rhodpsn"/>
</dbReference>
<dbReference type="SUPFAM" id="SSF81321">
    <property type="entry name" value="Family A G protein-coupled receptor-like"/>
    <property type="match status" value="1"/>
</dbReference>
<evidence type="ECO:0000256" key="19">
    <source>
        <dbReference type="SAM" id="SignalP"/>
    </source>
</evidence>
<evidence type="ECO:0000256" key="14">
    <source>
        <dbReference type="ARBA" id="ARBA00025000"/>
    </source>
</evidence>